<dbReference type="Proteomes" id="UP001374579">
    <property type="component" value="Unassembled WGS sequence"/>
</dbReference>
<dbReference type="AlphaFoldDB" id="A0AAN9BGS3"/>
<comment type="caution">
    <text evidence="1">The sequence shown here is derived from an EMBL/GenBank/DDBJ whole genome shotgun (WGS) entry which is preliminary data.</text>
</comment>
<organism evidence="1 2">
    <name type="scientific">Littorina saxatilis</name>
    <dbReference type="NCBI Taxonomy" id="31220"/>
    <lineage>
        <taxon>Eukaryota</taxon>
        <taxon>Metazoa</taxon>
        <taxon>Spiralia</taxon>
        <taxon>Lophotrochozoa</taxon>
        <taxon>Mollusca</taxon>
        <taxon>Gastropoda</taxon>
        <taxon>Caenogastropoda</taxon>
        <taxon>Littorinimorpha</taxon>
        <taxon>Littorinoidea</taxon>
        <taxon>Littorinidae</taxon>
        <taxon>Littorina</taxon>
    </lineage>
</organism>
<protein>
    <recommendedName>
        <fullName evidence="3">EF-hand domain-containing protein</fullName>
    </recommendedName>
</protein>
<proteinExistence type="predicted"/>
<sequence>MSITTTPTPLFYSTRTLQSTEKSKMRCGSVVVVLLVASFVSQSEAGWGSVFKKIKEGVTTATDWVKENCSVNLTGPDCTIVSGKRGVGNQGNAMDGACDAIGDNPALLSGLSFDVVKDVFEAMDDGDDVLDGEEFVAFLGNLRVLKHCMDRAEDSQ</sequence>
<evidence type="ECO:0000313" key="1">
    <source>
        <dbReference type="EMBL" id="KAK7105232.1"/>
    </source>
</evidence>
<name>A0AAN9BGS3_9CAEN</name>
<reference evidence="1 2" key="1">
    <citation type="submission" date="2024-02" db="EMBL/GenBank/DDBJ databases">
        <title>Chromosome-scale genome assembly of the rough periwinkle Littorina saxatilis.</title>
        <authorList>
            <person name="De Jode A."/>
            <person name="Faria R."/>
            <person name="Formenti G."/>
            <person name="Sims Y."/>
            <person name="Smith T.P."/>
            <person name="Tracey A."/>
            <person name="Wood J.M.D."/>
            <person name="Zagrodzka Z.B."/>
            <person name="Johannesson K."/>
            <person name="Butlin R.K."/>
            <person name="Leder E.H."/>
        </authorList>
    </citation>
    <scope>NUCLEOTIDE SEQUENCE [LARGE SCALE GENOMIC DNA]</scope>
    <source>
        <strain evidence="1">Snail1</strain>
        <tissue evidence="1">Muscle</tissue>
    </source>
</reference>
<dbReference type="EMBL" id="JBAMIC010000007">
    <property type="protein sequence ID" value="KAK7105232.1"/>
    <property type="molecule type" value="Genomic_DNA"/>
</dbReference>
<gene>
    <name evidence="1" type="ORF">V1264_016638</name>
</gene>
<evidence type="ECO:0000313" key="2">
    <source>
        <dbReference type="Proteomes" id="UP001374579"/>
    </source>
</evidence>
<keyword evidence="2" id="KW-1185">Reference proteome</keyword>
<accession>A0AAN9BGS3</accession>
<evidence type="ECO:0008006" key="3">
    <source>
        <dbReference type="Google" id="ProtNLM"/>
    </source>
</evidence>